<dbReference type="RefSeq" id="WP_162345034.1">
    <property type="nucleotide sequence ID" value="NZ_JAAEAA010000003.1"/>
</dbReference>
<proteinExistence type="predicted"/>
<evidence type="ECO:0000313" key="1">
    <source>
        <dbReference type="EMBL" id="NDK54990.1"/>
    </source>
</evidence>
<gene>
    <name evidence="1" type="ORF">GWO68_03575</name>
</gene>
<dbReference type="EMBL" id="JAAEAA010000003">
    <property type="protein sequence ID" value="NDK54990.1"/>
    <property type="molecule type" value="Genomic_DNA"/>
</dbReference>
<name>A0A6B2H5C9_9BACT</name>
<accession>A0A6B2H5C9</accession>
<reference evidence="1 2" key="1">
    <citation type="submission" date="2020-01" db="EMBL/GenBank/DDBJ databases">
        <authorList>
            <person name="Kim M.K."/>
        </authorList>
    </citation>
    <scope>NUCLEOTIDE SEQUENCE [LARGE SCALE GENOMIC DNA]</scope>
    <source>
        <strain evidence="1 2">BT213</strain>
    </source>
</reference>
<dbReference type="Proteomes" id="UP000478546">
    <property type="component" value="Unassembled WGS sequence"/>
</dbReference>
<comment type="caution">
    <text evidence="1">The sequence shown here is derived from an EMBL/GenBank/DDBJ whole genome shotgun (WGS) entry which is preliminary data.</text>
</comment>
<sequence>MKILALLLALLLGIGFGMKETANAQKDISFQHELNQYKSYPNLLPVVEVVGHKS</sequence>
<organism evidence="1 2">
    <name type="scientific">Pontibacter fetidus</name>
    <dbReference type="NCBI Taxonomy" id="2700082"/>
    <lineage>
        <taxon>Bacteria</taxon>
        <taxon>Pseudomonadati</taxon>
        <taxon>Bacteroidota</taxon>
        <taxon>Cytophagia</taxon>
        <taxon>Cytophagales</taxon>
        <taxon>Hymenobacteraceae</taxon>
        <taxon>Pontibacter</taxon>
    </lineage>
</organism>
<dbReference type="AlphaFoldDB" id="A0A6B2H5C9"/>
<evidence type="ECO:0000313" key="2">
    <source>
        <dbReference type="Proteomes" id="UP000478546"/>
    </source>
</evidence>
<keyword evidence="2" id="KW-1185">Reference proteome</keyword>
<protein>
    <submittedName>
        <fullName evidence="1">Uncharacterized protein</fullName>
    </submittedName>
</protein>